<protein>
    <submittedName>
        <fullName evidence="1">Uncharacterized protein</fullName>
    </submittedName>
</protein>
<organism evidence="1 2">
    <name type="scientific">Novosphingobium clariflavum</name>
    <dbReference type="NCBI Taxonomy" id="2029884"/>
    <lineage>
        <taxon>Bacteria</taxon>
        <taxon>Pseudomonadati</taxon>
        <taxon>Pseudomonadota</taxon>
        <taxon>Alphaproteobacteria</taxon>
        <taxon>Sphingomonadales</taxon>
        <taxon>Sphingomonadaceae</taxon>
        <taxon>Novosphingobium</taxon>
    </lineage>
</organism>
<gene>
    <name evidence="1" type="ORF">ACFFF8_01125</name>
</gene>
<comment type="caution">
    <text evidence="1">The sequence shown here is derived from an EMBL/GenBank/DDBJ whole genome shotgun (WGS) entry which is preliminary data.</text>
</comment>
<reference evidence="1 2" key="1">
    <citation type="submission" date="2024-09" db="EMBL/GenBank/DDBJ databases">
        <authorList>
            <person name="Sun Q."/>
            <person name="Mori K."/>
        </authorList>
    </citation>
    <scope>NUCLEOTIDE SEQUENCE [LARGE SCALE GENOMIC DNA]</scope>
    <source>
        <strain evidence="1 2">CICC 11035S</strain>
    </source>
</reference>
<keyword evidence="2" id="KW-1185">Reference proteome</keyword>
<evidence type="ECO:0000313" key="1">
    <source>
        <dbReference type="EMBL" id="MFC0683186.1"/>
    </source>
</evidence>
<dbReference type="EMBL" id="JBHLTM010000008">
    <property type="protein sequence ID" value="MFC0683186.1"/>
    <property type="molecule type" value="Genomic_DNA"/>
</dbReference>
<sequence length="64" mass="7996">MSKRPPFVRLKRQLKSIRSTRRARPFKRLMERRGDFWLRRCMSGFPPRFRSWGFGFGYYRNGYF</sequence>
<accession>A0ABV6S1S9</accession>
<dbReference type="Proteomes" id="UP001589858">
    <property type="component" value="Unassembled WGS sequence"/>
</dbReference>
<proteinExistence type="predicted"/>
<dbReference type="RefSeq" id="WP_267220662.1">
    <property type="nucleotide sequence ID" value="NZ_JAPCWC010000007.1"/>
</dbReference>
<name>A0ABV6S1S9_9SPHN</name>
<evidence type="ECO:0000313" key="2">
    <source>
        <dbReference type="Proteomes" id="UP001589858"/>
    </source>
</evidence>